<dbReference type="InterPro" id="IPR011989">
    <property type="entry name" value="ARM-like"/>
</dbReference>
<dbReference type="InterPro" id="IPR050693">
    <property type="entry name" value="Hsp70_NEF-Inhibitors"/>
</dbReference>
<dbReference type="InterPro" id="IPR016024">
    <property type="entry name" value="ARM-type_fold"/>
</dbReference>
<name>A0A182MAK4_9DIPT</name>
<organism evidence="3 4">
    <name type="scientific">Anopheles culicifacies</name>
    <dbReference type="NCBI Taxonomy" id="139723"/>
    <lineage>
        <taxon>Eukaryota</taxon>
        <taxon>Metazoa</taxon>
        <taxon>Ecdysozoa</taxon>
        <taxon>Arthropoda</taxon>
        <taxon>Hexapoda</taxon>
        <taxon>Insecta</taxon>
        <taxon>Pterygota</taxon>
        <taxon>Neoptera</taxon>
        <taxon>Endopterygota</taxon>
        <taxon>Diptera</taxon>
        <taxon>Nematocera</taxon>
        <taxon>Culicoidea</taxon>
        <taxon>Culicidae</taxon>
        <taxon>Anophelinae</taxon>
        <taxon>Anopheles</taxon>
        <taxon>culicifacies species complex</taxon>
    </lineage>
</organism>
<dbReference type="Gene3D" id="1.25.10.10">
    <property type="entry name" value="Leucine-rich Repeat Variant"/>
    <property type="match status" value="1"/>
</dbReference>
<dbReference type="STRING" id="139723.A0A182MAK4"/>
<reference evidence="4" key="1">
    <citation type="submission" date="2013-09" db="EMBL/GenBank/DDBJ databases">
        <title>The Genome Sequence of Anopheles culicifacies species A.</title>
        <authorList>
            <consortium name="The Broad Institute Genomics Platform"/>
            <person name="Neafsey D.E."/>
            <person name="Besansky N."/>
            <person name="Howell P."/>
            <person name="Walton C."/>
            <person name="Young S.K."/>
            <person name="Zeng Q."/>
            <person name="Gargeya S."/>
            <person name="Fitzgerald M."/>
            <person name="Haas B."/>
            <person name="Abouelleil A."/>
            <person name="Allen A.W."/>
            <person name="Alvarado L."/>
            <person name="Arachchi H.M."/>
            <person name="Berlin A.M."/>
            <person name="Chapman S.B."/>
            <person name="Gainer-Dewar J."/>
            <person name="Goldberg J."/>
            <person name="Griggs A."/>
            <person name="Gujja S."/>
            <person name="Hansen M."/>
            <person name="Howarth C."/>
            <person name="Imamovic A."/>
            <person name="Ireland A."/>
            <person name="Larimer J."/>
            <person name="McCowan C."/>
            <person name="Murphy C."/>
            <person name="Pearson M."/>
            <person name="Poon T.W."/>
            <person name="Priest M."/>
            <person name="Roberts A."/>
            <person name="Saif S."/>
            <person name="Shea T."/>
            <person name="Sisk P."/>
            <person name="Sykes S."/>
            <person name="Wortman J."/>
            <person name="Nusbaum C."/>
            <person name="Birren B."/>
        </authorList>
    </citation>
    <scope>NUCLEOTIDE SEQUENCE [LARGE SCALE GENOMIC DNA]</scope>
    <source>
        <strain evidence="4">A-37</strain>
    </source>
</reference>
<accession>A0A182MAK4</accession>
<evidence type="ECO:0000313" key="3">
    <source>
        <dbReference type="EnsemblMetazoa" id="ACUA013556-PA"/>
    </source>
</evidence>
<feature type="domain" description="Nucleotide exchange factor Fes1" evidence="2">
    <location>
        <begin position="16"/>
        <end position="100"/>
    </location>
</feature>
<dbReference type="VEuPathDB" id="VectorBase:ACUA013556"/>
<dbReference type="InterPro" id="IPR013918">
    <property type="entry name" value="Nucleotide_exch_fac_Fes1"/>
</dbReference>
<dbReference type="Proteomes" id="UP000075883">
    <property type="component" value="Unassembled WGS sequence"/>
</dbReference>
<proteinExistence type="predicted"/>
<keyword evidence="4" id="KW-1185">Reference proteome</keyword>
<dbReference type="PANTHER" id="PTHR19316">
    <property type="entry name" value="PROTEIN FOLDING REGULATOR"/>
    <property type="match status" value="1"/>
</dbReference>
<dbReference type="EnsemblMetazoa" id="ACUA013556-RA">
    <property type="protein sequence ID" value="ACUA013556-PA"/>
    <property type="gene ID" value="ACUA013556"/>
</dbReference>
<protein>
    <recommendedName>
        <fullName evidence="2">Nucleotide exchange factor Fes1 domain-containing protein</fullName>
    </recommendedName>
</protein>
<dbReference type="Pfam" id="PF08609">
    <property type="entry name" value="Fes1"/>
    <property type="match status" value="1"/>
</dbReference>
<evidence type="ECO:0000256" key="1">
    <source>
        <dbReference type="ARBA" id="ARBA00022737"/>
    </source>
</evidence>
<evidence type="ECO:0000313" key="4">
    <source>
        <dbReference type="Proteomes" id="UP000075883"/>
    </source>
</evidence>
<evidence type="ECO:0000259" key="2">
    <source>
        <dbReference type="Pfam" id="PF08609"/>
    </source>
</evidence>
<sequence>MASGENPDQPRHPRNLQGLLKFAMEATKSEDAPHAAQLQQMDEERRRFLEEALKSLTVDVVQQLEKSMNVLLNNESDEDEKIDALETVTDFVEDIDTANDFFKVGGFVIIKPGLESSSAEVRSRTLRLISALSQSNPFCQQHLLELNILPKLIELLADEITVAQDAVSATSALVRQYEPCAVVFIEMGGLESVVKCLQSDNEKVCIRSSFLMVSLCREYAPVMEKFIKLNAIECVLTWIELSDPKLETGLSALATFAECKEGVQRCRTDSSLKEKLDMIIELGRAKDQYGAPREFAQILLKLCYSGEQDGADR</sequence>
<dbReference type="EMBL" id="AXCM01003506">
    <property type="status" value="NOT_ANNOTATED_CDS"/>
    <property type="molecule type" value="Genomic_DNA"/>
</dbReference>
<dbReference type="AlphaFoldDB" id="A0A182MAK4"/>
<keyword evidence="1" id="KW-0677">Repeat</keyword>
<dbReference type="GO" id="GO:0005783">
    <property type="term" value="C:endoplasmic reticulum"/>
    <property type="evidence" value="ECO:0007669"/>
    <property type="project" value="TreeGrafter"/>
</dbReference>
<dbReference type="PANTHER" id="PTHR19316:SF18">
    <property type="entry name" value="HSP70-BINDING PROTEIN 1"/>
    <property type="match status" value="1"/>
</dbReference>
<dbReference type="SUPFAM" id="SSF48371">
    <property type="entry name" value="ARM repeat"/>
    <property type="match status" value="1"/>
</dbReference>
<dbReference type="GO" id="GO:0000774">
    <property type="term" value="F:adenyl-nucleotide exchange factor activity"/>
    <property type="evidence" value="ECO:0007669"/>
    <property type="project" value="TreeGrafter"/>
</dbReference>
<reference evidence="3" key="2">
    <citation type="submission" date="2020-05" db="UniProtKB">
        <authorList>
            <consortium name="EnsemblMetazoa"/>
        </authorList>
    </citation>
    <scope>IDENTIFICATION</scope>
    <source>
        <strain evidence="3">A-37</strain>
    </source>
</reference>